<accession>A0ABQ2AZ26</accession>
<keyword evidence="4" id="KW-1185">Reference proteome</keyword>
<dbReference type="Pfam" id="PF02604">
    <property type="entry name" value="PhdYeFM_antitox"/>
    <property type="match status" value="1"/>
</dbReference>
<comment type="function">
    <text evidence="2">Antitoxin component of a type II toxin-antitoxin (TA) system.</text>
</comment>
<name>A0ABQ2AZ26_9MICC</name>
<dbReference type="PANTHER" id="PTHR33713:SF10">
    <property type="entry name" value="ANTITOXIN YAFN"/>
    <property type="match status" value="1"/>
</dbReference>
<dbReference type="InterPro" id="IPR006442">
    <property type="entry name" value="Antitoxin_Phd/YefM"/>
</dbReference>
<evidence type="ECO:0000256" key="1">
    <source>
        <dbReference type="ARBA" id="ARBA00009981"/>
    </source>
</evidence>
<dbReference type="NCBIfam" id="TIGR01552">
    <property type="entry name" value="phd_fam"/>
    <property type="match status" value="1"/>
</dbReference>
<reference evidence="4" key="1">
    <citation type="journal article" date="2019" name="Int. J. Syst. Evol. Microbiol.">
        <title>The Global Catalogue of Microorganisms (GCM) 10K type strain sequencing project: providing services to taxonomists for standard genome sequencing and annotation.</title>
        <authorList>
            <consortium name="The Broad Institute Genomics Platform"/>
            <consortium name="The Broad Institute Genome Sequencing Center for Infectious Disease"/>
            <person name="Wu L."/>
            <person name="Ma J."/>
        </authorList>
    </citation>
    <scope>NUCLEOTIDE SEQUENCE [LARGE SCALE GENOMIC DNA]</scope>
    <source>
        <strain evidence="4">CGMCC 1.12778</strain>
    </source>
</reference>
<dbReference type="EMBL" id="BMFW01000025">
    <property type="protein sequence ID" value="GGI00178.1"/>
    <property type="molecule type" value="Genomic_DNA"/>
</dbReference>
<gene>
    <name evidence="3" type="ORF">GCM10007170_36720</name>
</gene>
<evidence type="ECO:0000313" key="3">
    <source>
        <dbReference type="EMBL" id="GGI00178.1"/>
    </source>
</evidence>
<proteinExistence type="inferred from homology"/>
<dbReference type="SUPFAM" id="SSF143120">
    <property type="entry name" value="YefM-like"/>
    <property type="match status" value="1"/>
</dbReference>
<dbReference type="InterPro" id="IPR051405">
    <property type="entry name" value="phD/YefM_antitoxin"/>
</dbReference>
<evidence type="ECO:0000256" key="2">
    <source>
        <dbReference type="RuleBase" id="RU362080"/>
    </source>
</evidence>
<dbReference type="Proteomes" id="UP000643279">
    <property type="component" value="Unassembled WGS sequence"/>
</dbReference>
<comment type="similarity">
    <text evidence="1 2">Belongs to the phD/YefM antitoxin family.</text>
</comment>
<dbReference type="InterPro" id="IPR036165">
    <property type="entry name" value="YefM-like_sf"/>
</dbReference>
<dbReference type="Gene3D" id="3.40.1620.10">
    <property type="entry name" value="YefM-like domain"/>
    <property type="match status" value="1"/>
</dbReference>
<organism evidence="3 4">
    <name type="scientific">Arthrobacter liuii</name>
    <dbReference type="NCBI Taxonomy" id="1476996"/>
    <lineage>
        <taxon>Bacteria</taxon>
        <taxon>Bacillati</taxon>
        <taxon>Actinomycetota</taxon>
        <taxon>Actinomycetes</taxon>
        <taxon>Micrococcales</taxon>
        <taxon>Micrococcaceae</taxon>
        <taxon>Arthrobacter</taxon>
    </lineage>
</organism>
<protein>
    <recommendedName>
        <fullName evidence="2">Antitoxin</fullName>
    </recommendedName>
</protein>
<sequence>MYIYFMATINITDARSHLPELIEKAGSEPVFIERRGHRAAVLVSPERYEQMVEALEEVEDIAAFDAAMAEEGDNIPWVQVKADLGWA</sequence>
<dbReference type="PANTHER" id="PTHR33713">
    <property type="entry name" value="ANTITOXIN YAFN-RELATED"/>
    <property type="match status" value="1"/>
</dbReference>
<evidence type="ECO:0000313" key="4">
    <source>
        <dbReference type="Proteomes" id="UP000643279"/>
    </source>
</evidence>
<comment type="caution">
    <text evidence="3">The sequence shown here is derived from an EMBL/GenBank/DDBJ whole genome shotgun (WGS) entry which is preliminary data.</text>
</comment>